<dbReference type="Proteomes" id="UP001216390">
    <property type="component" value="Chromosome"/>
</dbReference>
<evidence type="ECO:0000313" key="4">
    <source>
        <dbReference type="Proteomes" id="UP001216390"/>
    </source>
</evidence>
<dbReference type="AlphaFoldDB" id="A0AAE9YCZ3"/>
<dbReference type="InterPro" id="IPR052520">
    <property type="entry name" value="ATL_DNA_repair"/>
</dbReference>
<keyword evidence="4" id="KW-1185">Reference proteome</keyword>
<keyword evidence="1" id="KW-0227">DNA damage</keyword>
<evidence type="ECO:0000256" key="1">
    <source>
        <dbReference type="ARBA" id="ARBA00022763"/>
    </source>
</evidence>
<dbReference type="EMBL" id="CP116942">
    <property type="protein sequence ID" value="WCO66542.1"/>
    <property type="molecule type" value="Genomic_DNA"/>
</dbReference>
<dbReference type="KEGG" id="ima:PO878_18755"/>
<dbReference type="InterPro" id="IPR014048">
    <property type="entry name" value="MethylDNA_cys_MeTrfase_DNA-bd"/>
</dbReference>
<dbReference type="Gene3D" id="1.10.10.10">
    <property type="entry name" value="Winged helix-like DNA-binding domain superfamily/Winged helix DNA-binding domain"/>
    <property type="match status" value="1"/>
</dbReference>
<feature type="domain" description="Methylated-DNA-[protein]-cysteine S-methyltransferase DNA binding" evidence="2">
    <location>
        <begin position="21"/>
        <end position="95"/>
    </location>
</feature>
<dbReference type="GO" id="GO:0003824">
    <property type="term" value="F:catalytic activity"/>
    <property type="evidence" value="ECO:0007669"/>
    <property type="project" value="InterPro"/>
</dbReference>
<dbReference type="PANTHER" id="PTHR42942">
    <property type="entry name" value="6-O-METHYLGUANINE DNA METHYLTRANSFERASE"/>
    <property type="match status" value="1"/>
</dbReference>
<name>A0AAE9YCZ3_9ACTN</name>
<gene>
    <name evidence="3" type="ORF">PO878_18755</name>
</gene>
<proteinExistence type="predicted"/>
<dbReference type="GO" id="GO:0006281">
    <property type="term" value="P:DNA repair"/>
    <property type="evidence" value="ECO:0007669"/>
    <property type="project" value="InterPro"/>
</dbReference>
<evidence type="ECO:0000313" key="3">
    <source>
        <dbReference type="EMBL" id="WCO66542.1"/>
    </source>
</evidence>
<evidence type="ECO:0000259" key="2">
    <source>
        <dbReference type="Pfam" id="PF01035"/>
    </source>
</evidence>
<dbReference type="SUPFAM" id="SSF46767">
    <property type="entry name" value="Methylated DNA-protein cysteine methyltransferase, C-terminal domain"/>
    <property type="match status" value="1"/>
</dbReference>
<dbReference type="RefSeq" id="WP_272736065.1">
    <property type="nucleotide sequence ID" value="NZ_CP116942.1"/>
</dbReference>
<organism evidence="3 4">
    <name type="scientific">Iamia majanohamensis</name>
    <dbReference type="NCBI Taxonomy" id="467976"/>
    <lineage>
        <taxon>Bacteria</taxon>
        <taxon>Bacillati</taxon>
        <taxon>Actinomycetota</taxon>
        <taxon>Acidimicrobiia</taxon>
        <taxon>Acidimicrobiales</taxon>
        <taxon>Iamiaceae</taxon>
        <taxon>Iamia</taxon>
    </lineage>
</organism>
<dbReference type="InterPro" id="IPR036388">
    <property type="entry name" value="WH-like_DNA-bd_sf"/>
</dbReference>
<dbReference type="InterPro" id="IPR036217">
    <property type="entry name" value="MethylDNA_cys_MeTrfase_DNAb"/>
</dbReference>
<dbReference type="Pfam" id="PF01035">
    <property type="entry name" value="DNA_binding_1"/>
    <property type="match status" value="1"/>
</dbReference>
<dbReference type="PANTHER" id="PTHR42942:SF1">
    <property type="entry name" value="ALKYLTRANSFERASE-LIKE PROTEIN 1"/>
    <property type="match status" value="1"/>
</dbReference>
<accession>A0AAE9YCZ3</accession>
<protein>
    <submittedName>
        <fullName evidence="3">MGMT family protein</fullName>
    </submittedName>
</protein>
<dbReference type="CDD" id="cd06445">
    <property type="entry name" value="ATase"/>
    <property type="match status" value="1"/>
</dbReference>
<sequence>MPDAPPPPRAAPWPEDHEPTPFQAAVVAVASALEPGELATYADLAEEAGHPGAQQAVGNVLRAAPDLPWWRVVPASGRLYCSHAPVQAPLLRAEGHHVDEHRRVHPGT</sequence>
<reference evidence="3" key="1">
    <citation type="submission" date="2023-01" db="EMBL/GenBank/DDBJ databases">
        <title>The diversity of Class Acidimicrobiia in South China Sea sediment environments and the proposal of Iamia marina sp. nov., a novel species of the genus Iamia.</title>
        <authorList>
            <person name="He Y."/>
            <person name="Tian X."/>
        </authorList>
    </citation>
    <scope>NUCLEOTIDE SEQUENCE</scope>
    <source>
        <strain evidence="3">DSM 19957</strain>
    </source>
</reference>